<keyword evidence="7 11" id="KW-0210">Decarboxylase</keyword>
<evidence type="ECO:0000256" key="6">
    <source>
        <dbReference type="ARBA" id="ARBA00012288"/>
    </source>
</evidence>
<comment type="subunit">
    <text evidence="5">Homodimer.</text>
</comment>
<evidence type="ECO:0000256" key="2">
    <source>
        <dbReference type="ARBA" id="ARBA00004229"/>
    </source>
</evidence>
<evidence type="ECO:0000256" key="9">
    <source>
        <dbReference type="ARBA" id="ARBA00023244"/>
    </source>
</evidence>
<dbReference type="AlphaFoldDB" id="A0A9D4TYC7"/>
<dbReference type="InterPro" id="IPR006361">
    <property type="entry name" value="Uroporphyrinogen_deCO2ase_HemE"/>
</dbReference>
<dbReference type="GO" id="GO:0004853">
    <property type="term" value="F:uroporphyrinogen decarboxylase activity"/>
    <property type="evidence" value="ECO:0007669"/>
    <property type="project" value="UniProtKB-EC"/>
</dbReference>
<evidence type="ECO:0000256" key="8">
    <source>
        <dbReference type="ARBA" id="ARBA00023239"/>
    </source>
</evidence>
<feature type="domain" description="Uroporphyrinogen decarboxylase (URO-D)" evidence="14">
    <location>
        <begin position="178"/>
        <end position="194"/>
    </location>
</feature>
<evidence type="ECO:0000256" key="11">
    <source>
        <dbReference type="RuleBase" id="RU000554"/>
    </source>
</evidence>
<feature type="domain" description="Uroporphyrinogen decarboxylase (URO-D)" evidence="13">
    <location>
        <begin position="59"/>
        <end position="68"/>
    </location>
</feature>
<dbReference type="PANTHER" id="PTHR21091:SF167">
    <property type="entry name" value="UROPORPHYRINOGEN DECARBOXYLASE 1, CHLOROPLASTIC"/>
    <property type="match status" value="1"/>
</dbReference>
<evidence type="ECO:0000313" key="16">
    <source>
        <dbReference type="Proteomes" id="UP001055712"/>
    </source>
</evidence>
<protein>
    <recommendedName>
        <fullName evidence="6 11">Uroporphyrinogen decarboxylase</fullName>
        <ecNumber evidence="6 11">4.1.1.37</ecNumber>
    </recommendedName>
</protein>
<evidence type="ECO:0000259" key="14">
    <source>
        <dbReference type="PROSITE" id="PS00907"/>
    </source>
</evidence>
<evidence type="ECO:0000256" key="5">
    <source>
        <dbReference type="ARBA" id="ARBA00011738"/>
    </source>
</evidence>
<gene>
    <name evidence="15" type="ORF">D9Q98_000552</name>
</gene>
<dbReference type="InterPro" id="IPR038071">
    <property type="entry name" value="UROD/MetE-like_sf"/>
</dbReference>
<reference evidence="15" key="2">
    <citation type="submission" date="2020-11" db="EMBL/GenBank/DDBJ databases">
        <authorList>
            <person name="Cecchin M."/>
            <person name="Marcolungo L."/>
            <person name="Rossato M."/>
            <person name="Girolomoni L."/>
            <person name="Cosentino E."/>
            <person name="Cuine S."/>
            <person name="Li-Beisson Y."/>
            <person name="Delledonne M."/>
            <person name="Ballottari M."/>
        </authorList>
    </citation>
    <scope>NUCLEOTIDE SEQUENCE</scope>
    <source>
        <strain evidence="15">211/11P</strain>
        <tissue evidence="15">Whole cell</tissue>
    </source>
</reference>
<sequence>MSCSVGSLRSALPAFQASGSKAQRNAARAKCRLTVVAQAESDEPLMVRASRNEAVERAPCWMMRQAGRYQKAYRDLALKHPSFRERSENTELIVEISLQPWESFQPDGVIIFSDILTPLPAFGIPFEIDDNKGPLLDNPIRSMEQLKQLHAIDLQQLSFVGESLGLIRKEVAGRAAVLGFVGCPWTLATYVVEGASSSIYKNIKTMMFNEPKLLDGLLSHIADQIAEYVKFQIDSGADCIMMFDSWGGQLPPKQWDRWSRPYIERIVRQVKASHPSTPLTLYANGSGGMLERLGQAGADVIGLDWTVDMADARRRLGPDVAVQGNVDPVVLFGSQEAIEEAVRDCLTKAGERGHVLNLGHGVLVGTPEENVKFMFDLSKQIKYSSREPAAV</sequence>
<comment type="similarity">
    <text evidence="4 12">Belongs to the uroporphyrinogen decarboxylase family.</text>
</comment>
<keyword evidence="9 11" id="KW-0627">Porphyrin biosynthesis</keyword>
<comment type="subcellular location">
    <subcellularLocation>
        <location evidence="2">Plastid</location>
        <location evidence="2">Chloroplast</location>
    </subcellularLocation>
</comment>
<dbReference type="GO" id="GO:0006779">
    <property type="term" value="P:porphyrin-containing compound biosynthetic process"/>
    <property type="evidence" value="ECO:0007669"/>
    <property type="project" value="UniProtKB-KW"/>
</dbReference>
<accession>A0A9D4TYC7</accession>
<dbReference type="PROSITE" id="PS00906">
    <property type="entry name" value="UROD_1"/>
    <property type="match status" value="1"/>
</dbReference>
<dbReference type="EC" id="4.1.1.37" evidence="6 11"/>
<comment type="function">
    <text evidence="1">Catalyzes the decarboxylation of four acetate groups of uroporphyrinogen-III to yield coproporphyrinogen-III.</text>
</comment>
<reference evidence="15" key="1">
    <citation type="journal article" date="2019" name="Plant J.">
        <title>Chlorella vulgaris genome assembly and annotation reveals the molecular basis for metabolic acclimation to high light conditions.</title>
        <authorList>
            <person name="Cecchin M."/>
            <person name="Marcolungo L."/>
            <person name="Rossato M."/>
            <person name="Girolomoni L."/>
            <person name="Cosentino E."/>
            <person name="Cuine S."/>
            <person name="Li-Beisson Y."/>
            <person name="Delledonne M."/>
            <person name="Ballottari M."/>
        </authorList>
    </citation>
    <scope>NUCLEOTIDE SEQUENCE</scope>
    <source>
        <strain evidence="15">211/11P</strain>
    </source>
</reference>
<dbReference type="PANTHER" id="PTHR21091">
    <property type="entry name" value="METHYLTETRAHYDROFOLATE:HOMOCYSTEINE METHYLTRANSFERASE RELATED"/>
    <property type="match status" value="1"/>
</dbReference>
<comment type="catalytic activity">
    <reaction evidence="10 11">
        <text>uroporphyrinogen III + 4 H(+) = coproporphyrinogen III + 4 CO2</text>
        <dbReference type="Rhea" id="RHEA:19865"/>
        <dbReference type="ChEBI" id="CHEBI:15378"/>
        <dbReference type="ChEBI" id="CHEBI:16526"/>
        <dbReference type="ChEBI" id="CHEBI:57308"/>
        <dbReference type="ChEBI" id="CHEBI:57309"/>
        <dbReference type="EC" id="4.1.1.37"/>
    </reaction>
</comment>
<evidence type="ECO:0000256" key="7">
    <source>
        <dbReference type="ARBA" id="ARBA00022793"/>
    </source>
</evidence>
<dbReference type="Gene3D" id="3.20.20.210">
    <property type="match status" value="1"/>
</dbReference>
<dbReference type="FunFam" id="3.20.20.210:FF:000006">
    <property type="entry name" value="Uroporphyrinogen decarboxylase"/>
    <property type="match status" value="1"/>
</dbReference>
<evidence type="ECO:0000259" key="13">
    <source>
        <dbReference type="PROSITE" id="PS00906"/>
    </source>
</evidence>
<dbReference type="PROSITE" id="PS00907">
    <property type="entry name" value="UROD_2"/>
    <property type="match status" value="1"/>
</dbReference>
<dbReference type="SUPFAM" id="SSF51726">
    <property type="entry name" value="UROD/MetE-like"/>
    <property type="match status" value="1"/>
</dbReference>
<evidence type="ECO:0000256" key="4">
    <source>
        <dbReference type="ARBA" id="ARBA00009935"/>
    </source>
</evidence>
<proteinExistence type="inferred from homology"/>
<evidence type="ECO:0000256" key="1">
    <source>
        <dbReference type="ARBA" id="ARBA00002448"/>
    </source>
</evidence>
<dbReference type="HAMAP" id="MF_00218">
    <property type="entry name" value="URO_D"/>
    <property type="match status" value="1"/>
</dbReference>
<evidence type="ECO:0000256" key="12">
    <source>
        <dbReference type="RuleBase" id="RU004169"/>
    </source>
</evidence>
<dbReference type="GO" id="GO:0009507">
    <property type="term" value="C:chloroplast"/>
    <property type="evidence" value="ECO:0007669"/>
    <property type="project" value="UniProtKB-SubCell"/>
</dbReference>
<dbReference type="CDD" id="cd00717">
    <property type="entry name" value="URO-D"/>
    <property type="match status" value="1"/>
</dbReference>
<evidence type="ECO:0000256" key="3">
    <source>
        <dbReference type="ARBA" id="ARBA00004804"/>
    </source>
</evidence>
<keyword evidence="8 11" id="KW-0456">Lyase</keyword>
<keyword evidence="16" id="KW-1185">Reference proteome</keyword>
<evidence type="ECO:0000313" key="15">
    <source>
        <dbReference type="EMBL" id="KAI3438111.1"/>
    </source>
</evidence>
<dbReference type="InterPro" id="IPR000257">
    <property type="entry name" value="Uroporphyrinogen_deCOase"/>
</dbReference>
<dbReference type="EMBL" id="SIDB01000001">
    <property type="protein sequence ID" value="KAI3438111.1"/>
    <property type="molecule type" value="Genomic_DNA"/>
</dbReference>
<dbReference type="OrthoDB" id="339900at2759"/>
<dbReference type="Pfam" id="PF01208">
    <property type="entry name" value="URO-D"/>
    <property type="match status" value="1"/>
</dbReference>
<evidence type="ECO:0000256" key="10">
    <source>
        <dbReference type="ARBA" id="ARBA00048033"/>
    </source>
</evidence>
<name>A0A9D4TYC7_CHLVU</name>
<organism evidence="15 16">
    <name type="scientific">Chlorella vulgaris</name>
    <name type="common">Green alga</name>
    <dbReference type="NCBI Taxonomy" id="3077"/>
    <lineage>
        <taxon>Eukaryota</taxon>
        <taxon>Viridiplantae</taxon>
        <taxon>Chlorophyta</taxon>
        <taxon>core chlorophytes</taxon>
        <taxon>Trebouxiophyceae</taxon>
        <taxon>Chlorellales</taxon>
        <taxon>Chlorellaceae</taxon>
        <taxon>Chlorella clade</taxon>
        <taxon>Chlorella</taxon>
    </lineage>
</organism>
<dbReference type="NCBIfam" id="TIGR01464">
    <property type="entry name" value="hemE"/>
    <property type="match status" value="1"/>
</dbReference>
<dbReference type="Proteomes" id="UP001055712">
    <property type="component" value="Unassembled WGS sequence"/>
</dbReference>
<comment type="caution">
    <text evidence="15">The sequence shown here is derived from an EMBL/GenBank/DDBJ whole genome shotgun (WGS) entry which is preliminary data.</text>
</comment>
<comment type="pathway">
    <text evidence="3 11">Porphyrin-containing compound metabolism; protoporphyrin-IX biosynthesis; coproporphyrinogen-III from 5-aminolevulinate: step 4/4.</text>
</comment>